<dbReference type="Proteomes" id="UP000218811">
    <property type="component" value="Unassembled WGS sequence"/>
</dbReference>
<proteinExistence type="predicted"/>
<keyword evidence="3" id="KW-1185">Reference proteome</keyword>
<organism evidence="2 3">
    <name type="scientific">Wolfiporia cocos (strain MD-104)</name>
    <name type="common">Brown rot fungus</name>
    <dbReference type="NCBI Taxonomy" id="742152"/>
    <lineage>
        <taxon>Eukaryota</taxon>
        <taxon>Fungi</taxon>
        <taxon>Dikarya</taxon>
        <taxon>Basidiomycota</taxon>
        <taxon>Agaricomycotina</taxon>
        <taxon>Agaricomycetes</taxon>
        <taxon>Polyporales</taxon>
        <taxon>Phaeolaceae</taxon>
        <taxon>Wolfiporia</taxon>
    </lineage>
</organism>
<feature type="compositionally biased region" description="Low complexity" evidence="1">
    <location>
        <begin position="153"/>
        <end position="166"/>
    </location>
</feature>
<feature type="region of interest" description="Disordered" evidence="1">
    <location>
        <begin position="153"/>
        <end position="177"/>
    </location>
</feature>
<reference evidence="2 3" key="1">
    <citation type="journal article" date="2012" name="Science">
        <title>The Paleozoic origin of enzymatic lignin decomposition reconstructed from 31 fungal genomes.</title>
        <authorList>
            <person name="Floudas D."/>
            <person name="Binder M."/>
            <person name="Riley R."/>
            <person name="Barry K."/>
            <person name="Blanchette R.A."/>
            <person name="Henrissat B."/>
            <person name="Martinez A.T."/>
            <person name="Otillar R."/>
            <person name="Spatafora J.W."/>
            <person name="Yadav J.S."/>
            <person name="Aerts A."/>
            <person name="Benoit I."/>
            <person name="Boyd A."/>
            <person name="Carlson A."/>
            <person name="Copeland A."/>
            <person name="Coutinho P.M."/>
            <person name="de Vries R.P."/>
            <person name="Ferreira P."/>
            <person name="Findley K."/>
            <person name="Foster B."/>
            <person name="Gaskell J."/>
            <person name="Glotzer D."/>
            <person name="Gorecki P."/>
            <person name="Heitman J."/>
            <person name="Hesse C."/>
            <person name="Hori C."/>
            <person name="Igarashi K."/>
            <person name="Jurgens J.A."/>
            <person name="Kallen N."/>
            <person name="Kersten P."/>
            <person name="Kohler A."/>
            <person name="Kuees U."/>
            <person name="Kumar T.K.A."/>
            <person name="Kuo A."/>
            <person name="LaButti K."/>
            <person name="Larrondo L.F."/>
            <person name="Lindquist E."/>
            <person name="Ling A."/>
            <person name="Lombard V."/>
            <person name="Lucas S."/>
            <person name="Lundell T."/>
            <person name="Martin R."/>
            <person name="McLaughlin D.J."/>
            <person name="Morgenstern I."/>
            <person name="Morin E."/>
            <person name="Murat C."/>
            <person name="Nagy L.G."/>
            <person name="Nolan M."/>
            <person name="Ohm R.A."/>
            <person name="Patyshakuliyeva A."/>
            <person name="Rokas A."/>
            <person name="Ruiz-Duenas F.J."/>
            <person name="Sabat G."/>
            <person name="Salamov A."/>
            <person name="Samejima M."/>
            <person name="Schmutz J."/>
            <person name="Slot J.C."/>
            <person name="St John F."/>
            <person name="Stenlid J."/>
            <person name="Sun H."/>
            <person name="Sun S."/>
            <person name="Syed K."/>
            <person name="Tsang A."/>
            <person name="Wiebenga A."/>
            <person name="Young D."/>
            <person name="Pisabarro A."/>
            <person name="Eastwood D.C."/>
            <person name="Martin F."/>
            <person name="Cullen D."/>
            <person name="Grigoriev I.V."/>
            <person name="Hibbett D.S."/>
        </authorList>
    </citation>
    <scope>NUCLEOTIDE SEQUENCE [LARGE SCALE GENOMIC DNA]</scope>
    <source>
        <strain evidence="2 3">MD-104</strain>
    </source>
</reference>
<name>A0A2H3JMU9_WOLCO</name>
<dbReference type="AlphaFoldDB" id="A0A2H3JMU9"/>
<evidence type="ECO:0000313" key="2">
    <source>
        <dbReference type="EMBL" id="PCH37327.1"/>
    </source>
</evidence>
<evidence type="ECO:0000256" key="1">
    <source>
        <dbReference type="SAM" id="MobiDB-lite"/>
    </source>
</evidence>
<evidence type="ECO:0000313" key="3">
    <source>
        <dbReference type="Proteomes" id="UP000218811"/>
    </source>
</evidence>
<accession>A0A2H3JMU9</accession>
<sequence>MEKLKDVVPEKLHNAFMLAKVFGNPIPMDWEEYLDKTITIHKEVYHDEIKGSIFDDGKGEKKKESGSQQKGSNTITTAPQTSGSAKTTSGGGAKVGNEKGQIPLGSVPGSKWRKSKGGKNYLWAPPHQCAICGRSNCQSGGTRCNWKPSNTTTMMSSAGSSSNNTTKPASSAKMGSTTQRLGHFVQEIVKEYYVPDDTDNDAATSTASVGAIIHNTAHIKEVMENTTVTPHQGEEPVAPPFTSCFWGSIPSTQDFSYGDM</sequence>
<feature type="compositionally biased region" description="Polar residues" evidence="1">
    <location>
        <begin position="167"/>
        <end position="177"/>
    </location>
</feature>
<dbReference type="EMBL" id="KB467920">
    <property type="protein sequence ID" value="PCH37327.1"/>
    <property type="molecule type" value="Genomic_DNA"/>
</dbReference>
<feature type="compositionally biased region" description="Basic and acidic residues" evidence="1">
    <location>
        <begin position="53"/>
        <end position="65"/>
    </location>
</feature>
<protein>
    <submittedName>
        <fullName evidence="2">Uncharacterized protein</fullName>
    </submittedName>
</protein>
<feature type="region of interest" description="Disordered" evidence="1">
    <location>
        <begin position="53"/>
        <end position="118"/>
    </location>
</feature>
<gene>
    <name evidence="2" type="ORF">WOLCODRAFT_158050</name>
</gene>